<evidence type="ECO:0000256" key="1">
    <source>
        <dbReference type="SAM" id="SignalP"/>
    </source>
</evidence>
<protein>
    <submittedName>
        <fullName evidence="2">Uncharacterized protein</fullName>
    </submittedName>
</protein>
<feature type="signal peptide" evidence="1">
    <location>
        <begin position="1"/>
        <end position="21"/>
    </location>
</feature>
<dbReference type="PANTHER" id="PTHR34463">
    <property type="entry name" value="GLYCINE-RICH PROTEIN"/>
    <property type="match status" value="1"/>
</dbReference>
<feature type="chain" id="PRO_5041716449" evidence="1">
    <location>
        <begin position="22"/>
        <end position="139"/>
    </location>
</feature>
<keyword evidence="1" id="KW-0732">Signal</keyword>
<organism evidence="2 3">
    <name type="scientific">Escallonia herrerae</name>
    <dbReference type="NCBI Taxonomy" id="1293975"/>
    <lineage>
        <taxon>Eukaryota</taxon>
        <taxon>Viridiplantae</taxon>
        <taxon>Streptophyta</taxon>
        <taxon>Embryophyta</taxon>
        <taxon>Tracheophyta</taxon>
        <taxon>Spermatophyta</taxon>
        <taxon>Magnoliopsida</taxon>
        <taxon>eudicotyledons</taxon>
        <taxon>Gunneridae</taxon>
        <taxon>Pentapetalae</taxon>
        <taxon>asterids</taxon>
        <taxon>campanulids</taxon>
        <taxon>Escalloniales</taxon>
        <taxon>Escalloniaceae</taxon>
        <taxon>Escallonia</taxon>
    </lineage>
</organism>
<reference evidence="2" key="1">
    <citation type="submission" date="2022-12" db="EMBL/GenBank/DDBJ databases">
        <title>Draft genome assemblies for two species of Escallonia (Escalloniales).</title>
        <authorList>
            <person name="Chanderbali A."/>
            <person name="Dervinis C."/>
            <person name="Anghel I."/>
            <person name="Soltis D."/>
            <person name="Soltis P."/>
            <person name="Zapata F."/>
        </authorList>
    </citation>
    <scope>NUCLEOTIDE SEQUENCE</scope>
    <source>
        <strain evidence="2">UCBG64.0493</strain>
        <tissue evidence="2">Leaf</tissue>
    </source>
</reference>
<accession>A0AA88VIQ2</accession>
<proteinExistence type="predicted"/>
<name>A0AA88VIQ2_9ASTE</name>
<evidence type="ECO:0000313" key="2">
    <source>
        <dbReference type="EMBL" id="KAK3009520.1"/>
    </source>
</evidence>
<comment type="caution">
    <text evidence="2">The sequence shown here is derived from an EMBL/GenBank/DDBJ whole genome shotgun (WGS) entry which is preliminary data.</text>
</comment>
<evidence type="ECO:0000313" key="3">
    <source>
        <dbReference type="Proteomes" id="UP001188597"/>
    </source>
</evidence>
<keyword evidence="3" id="KW-1185">Reference proteome</keyword>
<dbReference type="PANTHER" id="PTHR34463:SF11">
    <property type="entry name" value="GLYCINE-RICH PROTEIN LIKE"/>
    <property type="match status" value="1"/>
</dbReference>
<dbReference type="Proteomes" id="UP001188597">
    <property type="component" value="Unassembled WGS sequence"/>
</dbReference>
<gene>
    <name evidence="2" type="ORF">RJ639_013921</name>
</gene>
<dbReference type="EMBL" id="JAVXUP010001638">
    <property type="protein sequence ID" value="KAK3009520.1"/>
    <property type="molecule type" value="Genomic_DNA"/>
</dbReference>
<sequence>MAGWSIIFLVALALIVALASARDVPSDEGLNDQKNVVSFGGLGGYSGIGADGLPLGGVVAGIGSGVGLGGVNGLGGIGGAVGFGGAGGTGGGGLGGPGGTTGGLGGLGGTTGGLGGLGGTTGGLGDLGGTTGGLGGHLF</sequence>
<dbReference type="AlphaFoldDB" id="A0AA88VIQ2"/>